<dbReference type="EMBL" id="JAKUCV010005075">
    <property type="protein sequence ID" value="KAJ4832780.1"/>
    <property type="molecule type" value="Genomic_DNA"/>
</dbReference>
<evidence type="ECO:0000313" key="4">
    <source>
        <dbReference type="Proteomes" id="UP001141552"/>
    </source>
</evidence>
<evidence type="ECO:0000259" key="2">
    <source>
        <dbReference type="Pfam" id="PF08268"/>
    </source>
</evidence>
<sequence length="408" mass="46254">MYKWGGNKNVGLLTSVKKKALFKKEEDEKKQQLVPYLHKDLVSSILIRLPLESLQHSRFVCKPWFNIVSSPLFIDDHLGRSESVLIFLRPYSRGSLYHSPMTPLIPEKPNVFSVEANLHSKSSASIFGLETLNRQTKFCMQFVEFQEGKSTIRPYNLSCIGRVRAACNGLILLDNKLKKGGLIVMNPVTRKLDALPVGTLCAAHKESYGFALNNVTGDYKVVHLFQDEIGYVSCEILNARTRSWRGTNGPAFGLFGWFGYRSISAIGALHWVPHVDRNDYLVSMEVEDDKFHTVPLPETARTKDGIIEMGGHLCFVTHKGLNIEIWSLESLSGCKWIKRYSISEGVTSDMVPLCSQRISGDVIFRRRDQSIHVFDVKSQVVRKIEMDKEFTPVFDECLVPHVNSLVSW</sequence>
<gene>
    <name evidence="3" type="ORF">Tsubulata_018794</name>
</gene>
<dbReference type="InterPro" id="IPR017451">
    <property type="entry name" value="F-box-assoc_interact_dom"/>
</dbReference>
<name>A0A9Q0FJU6_9ROSI</name>
<dbReference type="AlphaFoldDB" id="A0A9Q0FJU6"/>
<reference evidence="3" key="2">
    <citation type="journal article" date="2023" name="Plants (Basel)">
        <title>Annotation of the Turnera subulata (Passifloraceae) Draft Genome Reveals the S-Locus Evolved after the Divergence of Turneroideae from Passifloroideae in a Stepwise Manner.</title>
        <authorList>
            <person name="Henning P.M."/>
            <person name="Roalson E.H."/>
            <person name="Mir W."/>
            <person name="McCubbin A.G."/>
            <person name="Shore J.S."/>
        </authorList>
    </citation>
    <scope>NUCLEOTIDE SEQUENCE</scope>
    <source>
        <strain evidence="3">F60SS</strain>
    </source>
</reference>
<dbReference type="Pfam" id="PF00646">
    <property type="entry name" value="F-box"/>
    <property type="match status" value="1"/>
</dbReference>
<dbReference type="PANTHER" id="PTHR31672:SF11">
    <property type="entry name" value="F-BOX PROTEIN CPR1-LIKE ISOFORM X2"/>
    <property type="match status" value="1"/>
</dbReference>
<evidence type="ECO:0000313" key="3">
    <source>
        <dbReference type="EMBL" id="KAJ4832780.1"/>
    </source>
</evidence>
<dbReference type="PANTHER" id="PTHR31672">
    <property type="entry name" value="BNACNNG10540D PROTEIN"/>
    <property type="match status" value="1"/>
</dbReference>
<proteinExistence type="predicted"/>
<dbReference type="InterPro" id="IPR050796">
    <property type="entry name" value="SCF_F-box_component"/>
</dbReference>
<feature type="domain" description="F-box" evidence="1">
    <location>
        <begin position="39"/>
        <end position="73"/>
    </location>
</feature>
<reference evidence="3" key="1">
    <citation type="submission" date="2022-02" db="EMBL/GenBank/DDBJ databases">
        <authorList>
            <person name="Henning P.M."/>
            <person name="McCubbin A.G."/>
            <person name="Shore J.S."/>
        </authorList>
    </citation>
    <scope>NUCLEOTIDE SEQUENCE</scope>
    <source>
        <strain evidence="3">F60SS</strain>
        <tissue evidence="3">Leaves</tissue>
    </source>
</reference>
<dbReference type="Proteomes" id="UP001141552">
    <property type="component" value="Unassembled WGS sequence"/>
</dbReference>
<dbReference type="InterPro" id="IPR036047">
    <property type="entry name" value="F-box-like_dom_sf"/>
</dbReference>
<keyword evidence="4" id="KW-1185">Reference proteome</keyword>
<dbReference type="NCBIfam" id="TIGR01640">
    <property type="entry name" value="F_box_assoc_1"/>
    <property type="match status" value="1"/>
</dbReference>
<evidence type="ECO:0008006" key="5">
    <source>
        <dbReference type="Google" id="ProtNLM"/>
    </source>
</evidence>
<organism evidence="3 4">
    <name type="scientific">Turnera subulata</name>
    <dbReference type="NCBI Taxonomy" id="218843"/>
    <lineage>
        <taxon>Eukaryota</taxon>
        <taxon>Viridiplantae</taxon>
        <taxon>Streptophyta</taxon>
        <taxon>Embryophyta</taxon>
        <taxon>Tracheophyta</taxon>
        <taxon>Spermatophyta</taxon>
        <taxon>Magnoliopsida</taxon>
        <taxon>eudicotyledons</taxon>
        <taxon>Gunneridae</taxon>
        <taxon>Pentapetalae</taxon>
        <taxon>rosids</taxon>
        <taxon>fabids</taxon>
        <taxon>Malpighiales</taxon>
        <taxon>Passifloraceae</taxon>
        <taxon>Turnera</taxon>
    </lineage>
</organism>
<comment type="caution">
    <text evidence="3">The sequence shown here is derived from an EMBL/GenBank/DDBJ whole genome shotgun (WGS) entry which is preliminary data.</text>
</comment>
<evidence type="ECO:0000259" key="1">
    <source>
        <dbReference type="Pfam" id="PF00646"/>
    </source>
</evidence>
<accession>A0A9Q0FJU6</accession>
<dbReference type="OrthoDB" id="1938527at2759"/>
<dbReference type="InterPro" id="IPR001810">
    <property type="entry name" value="F-box_dom"/>
</dbReference>
<dbReference type="InterPro" id="IPR013187">
    <property type="entry name" value="F-box-assoc_dom_typ3"/>
</dbReference>
<feature type="domain" description="F-box associated beta-propeller type 3" evidence="2">
    <location>
        <begin position="161"/>
        <end position="387"/>
    </location>
</feature>
<dbReference type="Pfam" id="PF08268">
    <property type="entry name" value="FBA_3"/>
    <property type="match status" value="1"/>
</dbReference>
<protein>
    <recommendedName>
        <fullName evidence="5">F-box domain-containing protein</fullName>
    </recommendedName>
</protein>
<dbReference type="SUPFAM" id="SSF81383">
    <property type="entry name" value="F-box domain"/>
    <property type="match status" value="1"/>
</dbReference>